<feature type="transmembrane region" description="Helical" evidence="4">
    <location>
        <begin position="396"/>
        <end position="415"/>
    </location>
</feature>
<feature type="transmembrane region" description="Helical" evidence="4">
    <location>
        <begin position="94"/>
        <end position="114"/>
    </location>
</feature>
<dbReference type="GO" id="GO:0022857">
    <property type="term" value="F:transmembrane transporter activity"/>
    <property type="evidence" value="ECO:0007669"/>
    <property type="project" value="InterPro"/>
</dbReference>
<dbReference type="InterPro" id="IPR036259">
    <property type="entry name" value="MFS_trans_sf"/>
</dbReference>
<feature type="transmembrane region" description="Helical" evidence="4">
    <location>
        <begin position="246"/>
        <end position="265"/>
    </location>
</feature>
<evidence type="ECO:0000259" key="5">
    <source>
        <dbReference type="PROSITE" id="PS50850"/>
    </source>
</evidence>
<dbReference type="Pfam" id="PF07690">
    <property type="entry name" value="MFS_1"/>
    <property type="match status" value="1"/>
</dbReference>
<dbReference type="EMBL" id="ABCP01000011">
    <property type="protein sequence ID" value="EDM47953.1"/>
    <property type="molecule type" value="Genomic_DNA"/>
</dbReference>
<dbReference type="Proteomes" id="UP000005856">
    <property type="component" value="Unassembled WGS sequence"/>
</dbReference>
<evidence type="ECO:0000256" key="1">
    <source>
        <dbReference type="ARBA" id="ARBA00022692"/>
    </source>
</evidence>
<keyword evidence="1 4" id="KW-0812">Transmembrane</keyword>
<dbReference type="SUPFAM" id="SSF103473">
    <property type="entry name" value="MFS general substrate transporter"/>
    <property type="match status" value="2"/>
</dbReference>
<dbReference type="AlphaFoldDB" id="A6F040"/>
<proteinExistence type="predicted"/>
<evidence type="ECO:0000256" key="3">
    <source>
        <dbReference type="ARBA" id="ARBA00023136"/>
    </source>
</evidence>
<evidence type="ECO:0000256" key="4">
    <source>
        <dbReference type="SAM" id="Phobius"/>
    </source>
</evidence>
<dbReference type="PANTHER" id="PTHR23526:SF1">
    <property type="entry name" value="MAJOR FACILITATOR SUPERFAMILY MFS_1"/>
    <property type="match status" value="1"/>
</dbReference>
<evidence type="ECO:0000313" key="7">
    <source>
        <dbReference type="Proteomes" id="UP000005856"/>
    </source>
</evidence>
<feature type="transmembrane region" description="Helical" evidence="4">
    <location>
        <begin position="120"/>
        <end position="141"/>
    </location>
</feature>
<keyword evidence="3 4" id="KW-0472">Membrane</keyword>
<gene>
    <name evidence="6" type="ORF">MDG893_15225</name>
</gene>
<feature type="transmembrane region" description="Helical" evidence="4">
    <location>
        <begin position="331"/>
        <end position="354"/>
    </location>
</feature>
<dbReference type="OrthoDB" id="9772882at2"/>
<feature type="transmembrane region" description="Helical" evidence="4">
    <location>
        <begin position="306"/>
        <end position="325"/>
    </location>
</feature>
<keyword evidence="7" id="KW-1185">Reference proteome</keyword>
<feature type="transmembrane region" description="Helical" evidence="4">
    <location>
        <begin position="193"/>
        <end position="212"/>
    </location>
</feature>
<feature type="transmembrane region" description="Helical" evidence="4">
    <location>
        <begin position="366"/>
        <end position="390"/>
    </location>
</feature>
<feature type="transmembrane region" description="Helical" evidence="4">
    <location>
        <begin position="277"/>
        <end position="299"/>
    </location>
</feature>
<dbReference type="InterPro" id="IPR020846">
    <property type="entry name" value="MFS_dom"/>
</dbReference>
<feature type="domain" description="Major facilitator superfamily (MFS) profile" evidence="5">
    <location>
        <begin position="241"/>
        <end position="423"/>
    </location>
</feature>
<sequence>MQDQPEGLNETYQRLVNRHFKRNATVQILNGMFGQTGVRLVQAPTFIPAYLFAISGSDFVVGLARSLEASGRIFSPFFGAALIGHRERILSTTLILGVLMRLQILGMAMAGFLLSNVHALYAVTAFLALMGFFQGMSQVTLNSLRAKVIPVKRRGVIAGARSFLAGLTSALVSYFAGAYLIENNVLGNGYASVFLMAFAIGVAGMAIVAFTCEPASVKVRERASTREVVRSIPSLLRNDPAFAKFFVARALAAFGRMAMPFYILFAATRMNISGSELGLLTLVWMIIPSITNMAWGILADYKGHRIVMVSTLSLWILSHLLLLFVTDLLGMVLFFALVGLSRGGFVQSGQNLILEFGRIENVPRRLAASSAAVSFIAAIGPVLGGAILAFFSYQSLFITCILLQAMALSILILAVPEPRKQRS</sequence>
<feature type="transmembrane region" description="Helical" evidence="4">
    <location>
        <begin position="162"/>
        <end position="181"/>
    </location>
</feature>
<comment type="caution">
    <text evidence="6">The sequence shown here is derived from an EMBL/GenBank/DDBJ whole genome shotgun (WGS) entry which is preliminary data.</text>
</comment>
<accession>A6F040</accession>
<dbReference type="STRING" id="443152.MDG893_15225"/>
<protein>
    <submittedName>
        <fullName evidence="6">Transporter of the major facilitator superfamily(MFS) protein</fullName>
    </submittedName>
</protein>
<evidence type="ECO:0000256" key="2">
    <source>
        <dbReference type="ARBA" id="ARBA00022989"/>
    </source>
</evidence>
<name>A6F040_9GAMM</name>
<organism evidence="6 7">
    <name type="scientific">Marinobacter algicola DG893</name>
    <dbReference type="NCBI Taxonomy" id="443152"/>
    <lineage>
        <taxon>Bacteria</taxon>
        <taxon>Pseudomonadati</taxon>
        <taxon>Pseudomonadota</taxon>
        <taxon>Gammaproteobacteria</taxon>
        <taxon>Pseudomonadales</taxon>
        <taxon>Marinobacteraceae</taxon>
        <taxon>Marinobacter</taxon>
    </lineage>
</organism>
<dbReference type="PROSITE" id="PS50850">
    <property type="entry name" value="MFS"/>
    <property type="match status" value="1"/>
</dbReference>
<evidence type="ECO:0000313" key="6">
    <source>
        <dbReference type="EMBL" id="EDM47953.1"/>
    </source>
</evidence>
<dbReference type="InterPro" id="IPR052528">
    <property type="entry name" value="Sugar_transport-like"/>
</dbReference>
<dbReference type="Gene3D" id="1.20.1250.20">
    <property type="entry name" value="MFS general substrate transporter like domains"/>
    <property type="match status" value="2"/>
</dbReference>
<dbReference type="RefSeq" id="WP_007153636.1">
    <property type="nucleotide sequence ID" value="NZ_ABCP01000011.1"/>
</dbReference>
<reference evidence="6 7" key="1">
    <citation type="submission" date="2007-06" db="EMBL/GenBank/DDBJ databases">
        <authorList>
            <person name="Green D."/>
            <person name="Ferriera S."/>
            <person name="Johnson J."/>
            <person name="Kravitz S."/>
            <person name="Beeson K."/>
            <person name="Sutton G."/>
            <person name="Rogers Y.-H."/>
            <person name="Friedman R."/>
            <person name="Frazier M."/>
            <person name="Venter J.C."/>
        </authorList>
    </citation>
    <scope>NUCLEOTIDE SEQUENCE [LARGE SCALE GENOMIC DNA]</scope>
    <source>
        <strain evidence="6 7">DG893</strain>
    </source>
</reference>
<dbReference type="PANTHER" id="PTHR23526">
    <property type="entry name" value="INTEGRAL MEMBRANE TRANSPORT PROTEIN-RELATED"/>
    <property type="match status" value="1"/>
</dbReference>
<dbReference type="InterPro" id="IPR011701">
    <property type="entry name" value="MFS"/>
</dbReference>
<dbReference type="eggNOG" id="COG0477">
    <property type="taxonomic scope" value="Bacteria"/>
</dbReference>
<keyword evidence="2 4" id="KW-1133">Transmembrane helix</keyword>